<proteinExistence type="predicted"/>
<dbReference type="Proteomes" id="UP000092460">
    <property type="component" value="Unassembled WGS sequence"/>
</dbReference>
<evidence type="ECO:0000259" key="2">
    <source>
        <dbReference type="PROSITE" id="PS51465"/>
    </source>
</evidence>
<protein>
    <recommendedName>
        <fullName evidence="2">Kazal-like domain-containing protein</fullName>
    </recommendedName>
</protein>
<dbReference type="SUPFAM" id="SSF100895">
    <property type="entry name" value="Kazal-type serine protease inhibitors"/>
    <property type="match status" value="1"/>
</dbReference>
<evidence type="ECO:0000313" key="4">
    <source>
        <dbReference type="Proteomes" id="UP000092460"/>
    </source>
</evidence>
<feature type="signal peptide" evidence="1">
    <location>
        <begin position="1"/>
        <end position="22"/>
    </location>
</feature>
<dbReference type="EMBL" id="JXJN01023696">
    <property type="status" value="NOT_ANNOTATED_CDS"/>
    <property type="molecule type" value="Genomic_DNA"/>
</dbReference>
<dbReference type="InterPro" id="IPR002350">
    <property type="entry name" value="Kazal_dom"/>
</dbReference>
<keyword evidence="1" id="KW-0732">Signal</keyword>
<dbReference type="Gene3D" id="3.30.60.30">
    <property type="match status" value="1"/>
</dbReference>
<dbReference type="PROSITE" id="PS51465">
    <property type="entry name" value="KAZAL_2"/>
    <property type="match status" value="1"/>
</dbReference>
<dbReference type="CDD" id="cd00104">
    <property type="entry name" value="KAZAL_FS"/>
    <property type="match status" value="1"/>
</dbReference>
<sequence length="73" mass="8381">MNLLSVLVLIFVKSVIIELCVTAPCTKIYDPVCAQNRNTSERRTFGNYCMLKNAQCKQKWIEICFGECEDCIK</sequence>
<reference evidence="4" key="1">
    <citation type="submission" date="2015-01" db="EMBL/GenBank/DDBJ databases">
        <authorList>
            <person name="Aksoy S."/>
            <person name="Warren W."/>
            <person name="Wilson R.K."/>
        </authorList>
    </citation>
    <scope>NUCLEOTIDE SEQUENCE [LARGE SCALE GENOMIC DNA]</scope>
    <source>
        <strain evidence="4">IAEA</strain>
    </source>
</reference>
<evidence type="ECO:0000313" key="3">
    <source>
        <dbReference type="EnsemblMetazoa" id="GPPI046030-PA"/>
    </source>
</evidence>
<reference evidence="3" key="2">
    <citation type="submission" date="2020-05" db="UniProtKB">
        <authorList>
            <consortium name="EnsemblMetazoa"/>
        </authorList>
    </citation>
    <scope>IDENTIFICATION</scope>
    <source>
        <strain evidence="3">IAEA</strain>
    </source>
</reference>
<dbReference type="AlphaFoldDB" id="A0A1B0C0M4"/>
<feature type="chain" id="PRO_5008405288" description="Kazal-like domain-containing protein" evidence="1">
    <location>
        <begin position="23"/>
        <end position="73"/>
    </location>
</feature>
<dbReference type="InterPro" id="IPR036058">
    <property type="entry name" value="Kazal_dom_sf"/>
</dbReference>
<name>A0A1B0C0M4_9MUSC</name>
<dbReference type="EnsemblMetazoa" id="GPPI046030-RA">
    <property type="protein sequence ID" value="GPPI046030-PA"/>
    <property type="gene ID" value="GPPI046030"/>
</dbReference>
<evidence type="ECO:0000256" key="1">
    <source>
        <dbReference type="SAM" id="SignalP"/>
    </source>
</evidence>
<feature type="domain" description="Kazal-like" evidence="2">
    <location>
        <begin position="14"/>
        <end position="70"/>
    </location>
</feature>
<dbReference type="VEuPathDB" id="VectorBase:GPPI046030"/>
<organism evidence="3 4">
    <name type="scientific">Glossina palpalis gambiensis</name>
    <dbReference type="NCBI Taxonomy" id="67801"/>
    <lineage>
        <taxon>Eukaryota</taxon>
        <taxon>Metazoa</taxon>
        <taxon>Ecdysozoa</taxon>
        <taxon>Arthropoda</taxon>
        <taxon>Hexapoda</taxon>
        <taxon>Insecta</taxon>
        <taxon>Pterygota</taxon>
        <taxon>Neoptera</taxon>
        <taxon>Endopterygota</taxon>
        <taxon>Diptera</taxon>
        <taxon>Brachycera</taxon>
        <taxon>Muscomorpha</taxon>
        <taxon>Hippoboscoidea</taxon>
        <taxon>Glossinidae</taxon>
        <taxon>Glossina</taxon>
    </lineage>
</organism>
<accession>A0A1B0C0M4</accession>
<keyword evidence="4" id="KW-1185">Reference proteome</keyword>